<dbReference type="RefSeq" id="XP_009496017.1">
    <property type="nucleotide sequence ID" value="XM_009497742.1"/>
</dbReference>
<evidence type="ECO:0000256" key="1">
    <source>
        <dbReference type="ARBA" id="ARBA00004123"/>
    </source>
</evidence>
<proteinExistence type="predicted"/>
<evidence type="ECO:0000313" key="7">
    <source>
        <dbReference type="EMBL" id="KCV69452.1"/>
    </source>
</evidence>
<feature type="region of interest" description="Disordered" evidence="5">
    <location>
        <begin position="159"/>
        <end position="193"/>
    </location>
</feature>
<dbReference type="GO" id="GO:0005634">
    <property type="term" value="C:nucleus"/>
    <property type="evidence" value="ECO:0007669"/>
    <property type="project" value="UniProtKB-SubCell"/>
</dbReference>
<dbReference type="Pfam" id="PF09811">
    <property type="entry name" value="Yae1_N"/>
    <property type="match status" value="1"/>
</dbReference>
<accession>A0A058Z7G3</accession>
<feature type="compositionally biased region" description="Basic and acidic residues" evidence="5">
    <location>
        <begin position="175"/>
        <end position="186"/>
    </location>
</feature>
<dbReference type="PANTHER" id="PTHR18829">
    <property type="entry name" value="PROTEIN YAE1 HOMOLOG"/>
    <property type="match status" value="1"/>
</dbReference>
<dbReference type="GeneID" id="20528606"/>
<sequence>MSEPQIPSSDPWDDLDGTLDDISELDIQSALSHQRLRKTFVNAGYRQGLDTGKAETAQAGFDAGFVTGAELGFDAGLSLASVVFAISEGNDPARGSPLTTRGPAAPGTRDDKAILRALIFDLQRVAVGNTVTARPAPGEDPLRARIAATVQSIEDAARRWREEAATTGWQPPSAPHDHDHREDRSCCEGNHGSAGDPSSPFFFYHHRRQIHPQEHEADLLRARLLDRPLLPLAAALAAIEPYLLEANQVPAPGGEGLFAGPDMDRSDTYYEQSEAGDRLPGSSRSEPCGSSLEQEHQEREQLQAALDQARRDPGSLLNRIRRVLCPGDAVLEAPGAPEGGPAAGPAAAVAPTATASTSTGVSSPTTTPGGGRSTLTLEADAGGGSTGGCCGGGGARLAASRVASGPDVGSSNSSSSNSSGCCGGDSQCGGAGGQAAAAAAADSHRPPPSGAPAVGRRTPAPMITPDLNDW</sequence>
<gene>
    <name evidence="7" type="ORF">H696_03881</name>
</gene>
<dbReference type="OrthoDB" id="20086at2759"/>
<dbReference type="InterPro" id="IPR019191">
    <property type="entry name" value="Essential_protein_Yae1_N"/>
</dbReference>
<name>A0A058Z7G3_FONAL</name>
<feature type="region of interest" description="Disordered" evidence="5">
    <location>
        <begin position="335"/>
        <end position="380"/>
    </location>
</feature>
<dbReference type="AlphaFoldDB" id="A0A058Z7G3"/>
<evidence type="ECO:0000259" key="6">
    <source>
        <dbReference type="Pfam" id="PF09811"/>
    </source>
</evidence>
<feature type="domain" description="Essential protein Yae1 N-terminal" evidence="6">
    <location>
        <begin position="44"/>
        <end position="77"/>
    </location>
</feature>
<dbReference type="PANTHER" id="PTHR18829:SF0">
    <property type="entry name" value="PROTEIN YAE1 HOMOLOG"/>
    <property type="match status" value="1"/>
</dbReference>
<dbReference type="Proteomes" id="UP000030693">
    <property type="component" value="Unassembled WGS sequence"/>
</dbReference>
<dbReference type="EMBL" id="KB932206">
    <property type="protein sequence ID" value="KCV69452.1"/>
    <property type="molecule type" value="Genomic_DNA"/>
</dbReference>
<keyword evidence="8" id="KW-1185">Reference proteome</keyword>
<organism evidence="7">
    <name type="scientific">Fonticula alba</name>
    <name type="common">Slime mold</name>
    <dbReference type="NCBI Taxonomy" id="691883"/>
    <lineage>
        <taxon>Eukaryota</taxon>
        <taxon>Rotosphaerida</taxon>
        <taxon>Fonticulaceae</taxon>
        <taxon>Fonticula</taxon>
    </lineage>
</organism>
<feature type="compositionally biased region" description="Gly residues" evidence="5">
    <location>
        <begin position="421"/>
        <end position="433"/>
    </location>
</feature>
<feature type="compositionally biased region" description="Low complexity" evidence="5">
    <location>
        <begin position="343"/>
        <end position="367"/>
    </location>
</feature>
<evidence type="ECO:0000256" key="4">
    <source>
        <dbReference type="ARBA" id="ARBA00023242"/>
    </source>
</evidence>
<feature type="region of interest" description="Disordered" evidence="5">
    <location>
        <begin position="402"/>
        <end position="470"/>
    </location>
</feature>
<evidence type="ECO:0000256" key="2">
    <source>
        <dbReference type="ARBA" id="ARBA00004496"/>
    </source>
</evidence>
<protein>
    <recommendedName>
        <fullName evidence="6">Essential protein Yae1 N-terminal domain-containing protein</fullName>
    </recommendedName>
</protein>
<dbReference type="GO" id="GO:0005737">
    <property type="term" value="C:cytoplasm"/>
    <property type="evidence" value="ECO:0007669"/>
    <property type="project" value="UniProtKB-SubCell"/>
</dbReference>
<feature type="region of interest" description="Disordered" evidence="5">
    <location>
        <begin position="255"/>
        <end position="304"/>
    </location>
</feature>
<reference evidence="7" key="1">
    <citation type="submission" date="2013-04" db="EMBL/GenBank/DDBJ databases">
        <title>The Genome Sequence of Fonticula alba ATCC 38817.</title>
        <authorList>
            <consortium name="The Broad Institute Genomics Platform"/>
            <person name="Russ C."/>
            <person name="Cuomo C."/>
            <person name="Burger G."/>
            <person name="Gray M.W."/>
            <person name="Holland P.W.H."/>
            <person name="King N."/>
            <person name="Lang F.B.F."/>
            <person name="Roger A.J."/>
            <person name="Ruiz-Trillo I."/>
            <person name="Brown M."/>
            <person name="Walker B."/>
            <person name="Young S."/>
            <person name="Zeng Q."/>
            <person name="Gargeya S."/>
            <person name="Fitzgerald M."/>
            <person name="Haas B."/>
            <person name="Abouelleil A."/>
            <person name="Allen A.W."/>
            <person name="Alvarado L."/>
            <person name="Arachchi H.M."/>
            <person name="Berlin A.M."/>
            <person name="Chapman S.B."/>
            <person name="Gainer-Dewar J."/>
            <person name="Goldberg J."/>
            <person name="Griggs A."/>
            <person name="Gujja S."/>
            <person name="Hansen M."/>
            <person name="Howarth C."/>
            <person name="Imamovic A."/>
            <person name="Ireland A."/>
            <person name="Larimer J."/>
            <person name="McCowan C."/>
            <person name="Murphy C."/>
            <person name="Pearson M."/>
            <person name="Poon T.W."/>
            <person name="Priest M."/>
            <person name="Roberts A."/>
            <person name="Saif S."/>
            <person name="Shea T."/>
            <person name="Sisk P."/>
            <person name="Sykes S."/>
            <person name="Wortman J."/>
            <person name="Nusbaum C."/>
            <person name="Birren B."/>
        </authorList>
    </citation>
    <scope>NUCLEOTIDE SEQUENCE [LARGE SCALE GENOMIC DNA]</scope>
    <source>
        <strain evidence="7">ATCC 38817</strain>
    </source>
</reference>
<feature type="compositionally biased region" description="Low complexity" evidence="5">
    <location>
        <begin position="402"/>
        <end position="420"/>
    </location>
</feature>
<evidence type="ECO:0000256" key="5">
    <source>
        <dbReference type="SAM" id="MobiDB-lite"/>
    </source>
</evidence>
<evidence type="ECO:0000256" key="3">
    <source>
        <dbReference type="ARBA" id="ARBA00022490"/>
    </source>
</evidence>
<evidence type="ECO:0000313" key="8">
    <source>
        <dbReference type="Proteomes" id="UP000030693"/>
    </source>
</evidence>
<comment type="subcellular location">
    <subcellularLocation>
        <location evidence="2">Cytoplasm</location>
    </subcellularLocation>
    <subcellularLocation>
        <location evidence="1">Nucleus</location>
    </subcellularLocation>
</comment>
<keyword evidence="4" id="KW-0539">Nucleus</keyword>
<keyword evidence="3" id="KW-0963">Cytoplasm</keyword>
<dbReference type="InterPro" id="IPR038881">
    <property type="entry name" value="Yae1-like"/>
</dbReference>